<protein>
    <submittedName>
        <fullName evidence="2">Putative component of anaerobic dehydrogenase</fullName>
    </submittedName>
</protein>
<dbReference type="Pfam" id="PF02613">
    <property type="entry name" value="Nitrate_red_del"/>
    <property type="match status" value="1"/>
</dbReference>
<gene>
    <name evidence="2" type="primary">torD3</name>
    <name evidence="2" type="ORF">HSR121_0391</name>
</gene>
<dbReference type="AlphaFoldDB" id="A0A897MWA0"/>
<reference evidence="2" key="1">
    <citation type="submission" date="2020-11" db="EMBL/GenBank/DDBJ databases">
        <title>Carbohydrate-dependent, anaerobic sulfur respiration: A novel catabolism in halophilic archaea.</title>
        <authorList>
            <person name="Sorokin D.Y."/>
            <person name="Messina E."/>
            <person name="Smedile F."/>
            <person name="La Cono V."/>
            <person name="Hallsworth J.E."/>
            <person name="Yakimov M.M."/>
        </authorList>
    </citation>
    <scope>NUCLEOTIDE SEQUENCE</scope>
    <source>
        <strain evidence="2">HSR12-1</strain>
    </source>
</reference>
<keyword evidence="1" id="KW-0143">Chaperone</keyword>
<dbReference type="Gene3D" id="1.10.3480.10">
    <property type="entry name" value="TorD-like"/>
    <property type="match status" value="1"/>
</dbReference>
<dbReference type="PANTHER" id="PTHR34227">
    <property type="entry name" value="CHAPERONE PROTEIN YCDY"/>
    <property type="match status" value="1"/>
</dbReference>
<sequence length="230" mass="25309">MTDNTIETTALARLYSLLSECLKHPDEAFYEDVAAGRFDAEREQLLSAVGLDVETTPSAVQLPDSRAALDNRYIALFEALKTPYAPPVESPYKEWHDGAGSDGLLGGPPADDMRRKYAALGASPPTAYQPDHLALLLEYASLLVESGDRDAYATFVDEHLDWLAAFRRRVEGAGADAPFYRRTVALVCEVVAAERDRLGVPEPDSRTVEAMLDRVEQGTTGIDEEKSFRE</sequence>
<proteinExistence type="predicted"/>
<dbReference type="SUPFAM" id="SSF89155">
    <property type="entry name" value="TorD-like"/>
    <property type="match status" value="1"/>
</dbReference>
<evidence type="ECO:0000256" key="1">
    <source>
        <dbReference type="ARBA" id="ARBA00023186"/>
    </source>
</evidence>
<name>A0A897MWA0_9EURY</name>
<organism evidence="2 3">
    <name type="scientific">Halapricum desulfuricans</name>
    <dbReference type="NCBI Taxonomy" id="2841257"/>
    <lineage>
        <taxon>Archaea</taxon>
        <taxon>Methanobacteriati</taxon>
        <taxon>Methanobacteriota</taxon>
        <taxon>Stenosarchaea group</taxon>
        <taxon>Halobacteria</taxon>
        <taxon>Halobacteriales</taxon>
        <taxon>Haloarculaceae</taxon>
        <taxon>Halapricum</taxon>
    </lineage>
</organism>
<dbReference type="InterPro" id="IPR036411">
    <property type="entry name" value="TorD-like_sf"/>
</dbReference>
<dbReference type="EMBL" id="CP064787">
    <property type="protein sequence ID" value="QSG04747.1"/>
    <property type="molecule type" value="Genomic_DNA"/>
</dbReference>
<accession>A0A897MWA0</accession>
<dbReference type="InterPro" id="IPR020945">
    <property type="entry name" value="DMSO/NO3_reduct_chaperone"/>
</dbReference>
<dbReference type="Proteomes" id="UP000663525">
    <property type="component" value="Chromosome"/>
</dbReference>
<dbReference type="RefSeq" id="WP_229114193.1">
    <property type="nucleotide sequence ID" value="NZ_CP064787.1"/>
</dbReference>
<evidence type="ECO:0000313" key="2">
    <source>
        <dbReference type="EMBL" id="QSG04747.1"/>
    </source>
</evidence>
<dbReference type="PANTHER" id="PTHR34227:SF1">
    <property type="entry name" value="DIMETHYL SULFOXIDE REDUCTASE CHAPERONE-RELATED"/>
    <property type="match status" value="1"/>
</dbReference>
<evidence type="ECO:0000313" key="3">
    <source>
        <dbReference type="Proteomes" id="UP000663525"/>
    </source>
</evidence>
<dbReference type="InterPro" id="IPR050289">
    <property type="entry name" value="TorD/DmsD_chaperones"/>
</dbReference>
<dbReference type="GeneID" id="68854044"/>